<sequence>MQTTKFCSFFAHRDARETIAENLYQAIVKTIVEDDVSIFYADNNGAFDRLARLSVIRAKKDFPHIKIYLVFAYLPTIKDTFLEEKYDGTVYPEGLESFPKRFAISHRNKGLVRQSDVVIGYVKTSYGGAYEALHYAKNQKKKVINLGG</sequence>
<reference evidence="1 2" key="1">
    <citation type="journal article" date="2024" name="Int. J. Syst. Evol. Microbiol.">
        <title>Lacrimispora brassicae sp. nov. isolated from fermented cabbage, and proposal of Clostridium indicum Gundawar et al. 2019 and Clostridium methoxybenzovorans Mechichi et al. 1999 as heterotypic synonyms of Lacrimispora amygdalina (Parshina et al. 2003) Haas and Blanchard 2020 and Lacrimispora indolis (McClung and McCoy 1957) Haas and Blanchard 2020, respectively.</title>
        <authorList>
            <person name="Kobayashi H."/>
            <person name="Tanizawa Y."/>
            <person name="Sakamoto M."/>
            <person name="Ohkuma M."/>
            <person name="Tohno M."/>
        </authorList>
    </citation>
    <scope>NUCLEOTIDE SEQUENCE [LARGE SCALE GENOMIC DNA]</scope>
    <source>
        <strain evidence="1 2">DSM 12857</strain>
    </source>
</reference>
<organism evidence="1 2">
    <name type="scientific">Lacrimispora amygdalina</name>
    <dbReference type="NCBI Taxonomy" id="253257"/>
    <lineage>
        <taxon>Bacteria</taxon>
        <taxon>Bacillati</taxon>
        <taxon>Bacillota</taxon>
        <taxon>Clostridia</taxon>
        <taxon>Lachnospirales</taxon>
        <taxon>Lachnospiraceae</taxon>
        <taxon>Lacrimispora</taxon>
    </lineage>
</organism>
<dbReference type="Gene3D" id="3.40.50.450">
    <property type="match status" value="1"/>
</dbReference>
<keyword evidence="2" id="KW-1185">Reference proteome</keyword>
<dbReference type="SUPFAM" id="SSF102405">
    <property type="entry name" value="MCP/YpsA-like"/>
    <property type="match status" value="1"/>
</dbReference>
<proteinExistence type="predicted"/>
<evidence type="ECO:0000313" key="2">
    <source>
        <dbReference type="Proteomes" id="UP001419084"/>
    </source>
</evidence>
<evidence type="ECO:0000313" key="1">
    <source>
        <dbReference type="EMBL" id="GLB30959.1"/>
    </source>
</evidence>
<dbReference type="Proteomes" id="UP001419084">
    <property type="component" value="Unassembled WGS sequence"/>
</dbReference>
<dbReference type="RefSeq" id="WP_346065522.1">
    <property type="nucleotide sequence ID" value="NZ_BRPJ01000051.1"/>
</dbReference>
<name>A0ABQ5M7N7_9FIRM</name>
<accession>A0ABQ5M7N7</accession>
<gene>
    <name evidence="1" type="ORF">LAD12857_28820</name>
</gene>
<comment type="caution">
    <text evidence="1">The sequence shown here is derived from an EMBL/GenBank/DDBJ whole genome shotgun (WGS) entry which is preliminary data.</text>
</comment>
<dbReference type="EMBL" id="BRPJ01000051">
    <property type="protein sequence ID" value="GLB30959.1"/>
    <property type="molecule type" value="Genomic_DNA"/>
</dbReference>
<protein>
    <submittedName>
        <fullName evidence="1">Uncharacterized protein</fullName>
    </submittedName>
</protein>